<dbReference type="PANTHER" id="PTHR21708">
    <property type="entry name" value="PROBABLE 2-DEHYDROPANTOATE 2-REDUCTASE"/>
    <property type="match status" value="1"/>
</dbReference>
<keyword evidence="10" id="KW-1185">Reference proteome</keyword>
<evidence type="ECO:0000313" key="10">
    <source>
        <dbReference type="Proteomes" id="UP000525652"/>
    </source>
</evidence>
<keyword evidence="6" id="KW-1133">Transmembrane helix</keyword>
<keyword evidence="6" id="KW-0472">Membrane</keyword>
<protein>
    <recommendedName>
        <fullName evidence="3">2-dehydropantoate 2-reductase</fullName>
        <ecNumber evidence="2">1.1.1.169</ecNumber>
    </recommendedName>
    <alternativeName>
        <fullName evidence="4">Ketopantoate reductase</fullName>
    </alternativeName>
</protein>
<dbReference type="InterPro" id="IPR051402">
    <property type="entry name" value="KPR-Related"/>
</dbReference>
<evidence type="ECO:0000256" key="6">
    <source>
        <dbReference type="SAM" id="Phobius"/>
    </source>
</evidence>
<comment type="pathway">
    <text evidence="1">Cofactor biosynthesis; (R)-pantothenate biosynthesis; (R)-pantoate from 3-methyl-2-oxobutanoate: step 2/2.</text>
</comment>
<dbReference type="InterPro" id="IPR013328">
    <property type="entry name" value="6PGD_dom2"/>
</dbReference>
<dbReference type="SUPFAM" id="SSF48179">
    <property type="entry name" value="6-phosphogluconate dehydrogenase C-terminal domain-like"/>
    <property type="match status" value="1"/>
</dbReference>
<comment type="caution">
    <text evidence="9">The sequence shown here is derived from an EMBL/GenBank/DDBJ whole genome shotgun (WGS) entry which is preliminary data.</text>
</comment>
<dbReference type="GO" id="GO:0008677">
    <property type="term" value="F:2-dehydropantoate 2-reductase activity"/>
    <property type="evidence" value="ECO:0007669"/>
    <property type="project" value="UniProtKB-EC"/>
</dbReference>
<feature type="domain" description="Ketopantoate reductase C-terminal" evidence="8">
    <location>
        <begin position="186"/>
        <end position="304"/>
    </location>
</feature>
<sequence length="313" mass="34187">MSMERVYILGGGAVGAPLAAFLTMSGREVVLVRMRSGVADSSQSTWVEVTMGDESIRAKVPTVAFEDLRGVNGVIVVTCKTYANERVAEGLRRVYRAGPIVLAQNGLNVERAFQDQGFPNLGRAVLYLTSQSSEDRAGLSYQFRSIADSLVGTLCGDAREIREAVKTLQTDRFPFSYCDALEGPVFKKAIVNVIFNSICPLLDVDNGIFARGRSLLPLVRSLIRECLQLVGAKGLELSEEEILESVERISQNSPQLISTLQDLRAGRQTEIDSLNFAFVEMAEGIDPEMRLPLVHALGDLIRAKSELSGSSRI</sequence>
<proteinExistence type="predicted"/>
<dbReference type="PANTHER" id="PTHR21708:SF26">
    <property type="entry name" value="2-DEHYDROPANTOATE 2-REDUCTASE"/>
    <property type="match status" value="1"/>
</dbReference>
<evidence type="ECO:0000256" key="1">
    <source>
        <dbReference type="ARBA" id="ARBA00004994"/>
    </source>
</evidence>
<evidence type="ECO:0000256" key="5">
    <source>
        <dbReference type="ARBA" id="ARBA00048793"/>
    </source>
</evidence>
<feature type="domain" description="Ketopantoate reductase N-terminal" evidence="7">
    <location>
        <begin position="6"/>
        <end position="117"/>
    </location>
</feature>
<reference evidence="9 10" key="1">
    <citation type="submission" date="2020-07" db="EMBL/GenBank/DDBJ databases">
        <authorList>
            <person name="Feng X."/>
        </authorList>
    </citation>
    <scope>NUCLEOTIDE SEQUENCE [LARGE SCALE GENOMIC DNA]</scope>
    <source>
        <strain evidence="9 10">JCM14086</strain>
    </source>
</reference>
<name>A0A7X1AVP7_9BACT</name>
<gene>
    <name evidence="9" type="ORF">H5P30_03585</name>
</gene>
<organism evidence="9 10">
    <name type="scientific">Puniceicoccus vermicola</name>
    <dbReference type="NCBI Taxonomy" id="388746"/>
    <lineage>
        <taxon>Bacteria</taxon>
        <taxon>Pseudomonadati</taxon>
        <taxon>Verrucomicrobiota</taxon>
        <taxon>Opitutia</taxon>
        <taxon>Puniceicoccales</taxon>
        <taxon>Puniceicoccaceae</taxon>
        <taxon>Puniceicoccus</taxon>
    </lineage>
</organism>
<dbReference type="Gene3D" id="1.10.1040.10">
    <property type="entry name" value="N-(1-d-carboxylethyl)-l-norvaline Dehydrogenase, domain 2"/>
    <property type="match status" value="1"/>
</dbReference>
<comment type="catalytic activity">
    <reaction evidence="5">
        <text>(R)-pantoate + NADP(+) = 2-dehydropantoate + NADPH + H(+)</text>
        <dbReference type="Rhea" id="RHEA:16233"/>
        <dbReference type="ChEBI" id="CHEBI:11561"/>
        <dbReference type="ChEBI" id="CHEBI:15378"/>
        <dbReference type="ChEBI" id="CHEBI:15980"/>
        <dbReference type="ChEBI" id="CHEBI:57783"/>
        <dbReference type="ChEBI" id="CHEBI:58349"/>
        <dbReference type="EC" id="1.1.1.169"/>
    </reaction>
</comment>
<dbReference type="GO" id="GO:0005737">
    <property type="term" value="C:cytoplasm"/>
    <property type="evidence" value="ECO:0007669"/>
    <property type="project" value="TreeGrafter"/>
</dbReference>
<dbReference type="Proteomes" id="UP000525652">
    <property type="component" value="Unassembled WGS sequence"/>
</dbReference>
<dbReference type="Gene3D" id="3.40.50.720">
    <property type="entry name" value="NAD(P)-binding Rossmann-like Domain"/>
    <property type="match status" value="1"/>
</dbReference>
<dbReference type="InterPro" id="IPR013752">
    <property type="entry name" value="KPA_reductase"/>
</dbReference>
<accession>A0A7X1AVP7</accession>
<dbReference type="InterPro" id="IPR008927">
    <property type="entry name" value="6-PGluconate_DH-like_C_sf"/>
</dbReference>
<keyword evidence="6" id="KW-0812">Transmembrane</keyword>
<evidence type="ECO:0000256" key="3">
    <source>
        <dbReference type="ARBA" id="ARBA00019465"/>
    </source>
</evidence>
<dbReference type="InterPro" id="IPR013332">
    <property type="entry name" value="KPR_N"/>
</dbReference>
<dbReference type="Pfam" id="PF08546">
    <property type="entry name" value="ApbA_C"/>
    <property type="match status" value="1"/>
</dbReference>
<dbReference type="EC" id="1.1.1.169" evidence="2"/>
<dbReference type="AlphaFoldDB" id="A0A7X1AVP7"/>
<dbReference type="InterPro" id="IPR036291">
    <property type="entry name" value="NAD(P)-bd_dom_sf"/>
</dbReference>
<evidence type="ECO:0000256" key="4">
    <source>
        <dbReference type="ARBA" id="ARBA00032024"/>
    </source>
</evidence>
<evidence type="ECO:0000256" key="2">
    <source>
        <dbReference type="ARBA" id="ARBA00013014"/>
    </source>
</evidence>
<dbReference type="Pfam" id="PF02558">
    <property type="entry name" value="ApbA"/>
    <property type="match status" value="1"/>
</dbReference>
<dbReference type="RefSeq" id="WP_185691593.1">
    <property type="nucleotide sequence ID" value="NZ_JACHVA010000040.1"/>
</dbReference>
<evidence type="ECO:0000259" key="7">
    <source>
        <dbReference type="Pfam" id="PF02558"/>
    </source>
</evidence>
<evidence type="ECO:0000313" key="9">
    <source>
        <dbReference type="EMBL" id="MBC2600856.1"/>
    </source>
</evidence>
<feature type="transmembrane region" description="Helical" evidence="6">
    <location>
        <begin position="6"/>
        <end position="25"/>
    </location>
</feature>
<dbReference type="EMBL" id="JACHVA010000040">
    <property type="protein sequence ID" value="MBC2600856.1"/>
    <property type="molecule type" value="Genomic_DNA"/>
</dbReference>
<evidence type="ECO:0000259" key="8">
    <source>
        <dbReference type="Pfam" id="PF08546"/>
    </source>
</evidence>
<dbReference type="SUPFAM" id="SSF51735">
    <property type="entry name" value="NAD(P)-binding Rossmann-fold domains"/>
    <property type="match status" value="1"/>
</dbReference>